<dbReference type="Gene3D" id="1.20.120.1460">
    <property type="match status" value="1"/>
</dbReference>
<dbReference type="GO" id="GO:0102264">
    <property type="term" value="F:tRNA-dihydrouridine20 synthase activity"/>
    <property type="evidence" value="ECO:0007669"/>
    <property type="project" value="UniProtKB-EC"/>
</dbReference>
<feature type="binding site" evidence="9 12">
    <location>
        <position position="53"/>
    </location>
    <ligand>
        <name>FMN</name>
        <dbReference type="ChEBI" id="CHEBI:58210"/>
    </ligand>
</feature>
<comment type="catalytic activity">
    <reaction evidence="9">
        <text>5,6-dihydrouridine(20) in tRNA + NADP(+) = uridine(20) in tRNA + NADPH + H(+)</text>
        <dbReference type="Rhea" id="RHEA:53336"/>
        <dbReference type="Rhea" id="RHEA-COMP:13533"/>
        <dbReference type="Rhea" id="RHEA-COMP:13534"/>
        <dbReference type="ChEBI" id="CHEBI:15378"/>
        <dbReference type="ChEBI" id="CHEBI:57783"/>
        <dbReference type="ChEBI" id="CHEBI:58349"/>
        <dbReference type="ChEBI" id="CHEBI:65315"/>
        <dbReference type="ChEBI" id="CHEBI:74443"/>
        <dbReference type="EC" id="1.3.1.91"/>
    </reaction>
</comment>
<comment type="catalytic activity">
    <reaction evidence="9">
        <text>5,6-dihydrouridine(20a) in tRNA + NADP(+) = uridine(20a) in tRNA + NADPH + H(+)</text>
        <dbReference type="Rhea" id="RHEA:53344"/>
        <dbReference type="Rhea" id="RHEA-COMP:13535"/>
        <dbReference type="Rhea" id="RHEA-COMP:13536"/>
        <dbReference type="ChEBI" id="CHEBI:15378"/>
        <dbReference type="ChEBI" id="CHEBI:57783"/>
        <dbReference type="ChEBI" id="CHEBI:58349"/>
        <dbReference type="ChEBI" id="CHEBI:65315"/>
        <dbReference type="ChEBI" id="CHEBI:74443"/>
    </reaction>
</comment>
<keyword evidence="4 9" id="KW-0288">FMN</keyword>
<keyword evidence="7 9" id="KW-0694">RNA-binding</keyword>
<keyword evidence="6 9" id="KW-0521">NADP</keyword>
<evidence type="ECO:0000256" key="6">
    <source>
        <dbReference type="ARBA" id="ARBA00022857"/>
    </source>
</evidence>
<comment type="cofactor">
    <cofactor evidence="1 9 10 12">
        <name>FMN</name>
        <dbReference type="ChEBI" id="CHEBI:58210"/>
    </cofactor>
</comment>
<dbReference type="NCBIfam" id="NF008774">
    <property type="entry name" value="PRK11815.1"/>
    <property type="match status" value="1"/>
</dbReference>
<sequence>MIDWTDRYCRFFHRLLTRKARLYTEMVVDEAIIRGDRDRLLDPGSVAGPVALQLGGSDAGRLAEAARIGEGYGYQEVNFNVGCPSDRVQSGAFGACLMRDPSLVARGVEAMRRAVSVPVTVKCRIGVDDQDPAAVLPAFADAMAGAGCETLIVHARKAWLQGLSPKENRSVPPLDYELVAQLARERRDLHVVLNGGIGSLDEAEAHLGRFAGVMLGRAAYERPYLLTSVDERLFGENVPAPSRAMVVRTVADRAERTGTPVWRYARHMLGLYAGEPGARTWRRRLSEETRAGGSPVLLDALDEVEAAQAAA</sequence>
<dbReference type="SUPFAM" id="SSF51395">
    <property type="entry name" value="FMN-linked oxidoreductases"/>
    <property type="match status" value="1"/>
</dbReference>
<evidence type="ECO:0000256" key="7">
    <source>
        <dbReference type="ARBA" id="ARBA00022884"/>
    </source>
</evidence>
<gene>
    <name evidence="9" type="primary">dusA</name>
    <name evidence="14" type="ORF">GGQ59_002125</name>
</gene>
<dbReference type="HAMAP" id="MF_02041">
    <property type="entry name" value="DusA_subfam"/>
    <property type="match status" value="1"/>
</dbReference>
<dbReference type="PANTHER" id="PTHR42907">
    <property type="entry name" value="FMN-LINKED OXIDOREDUCTASES SUPERFAMILY PROTEIN"/>
    <property type="match status" value="1"/>
</dbReference>
<evidence type="ECO:0000259" key="13">
    <source>
        <dbReference type="Pfam" id="PF01207"/>
    </source>
</evidence>
<dbReference type="Proteomes" id="UP000563524">
    <property type="component" value="Unassembled WGS sequence"/>
</dbReference>
<feature type="active site" description="Proton donor" evidence="9 11">
    <location>
        <position position="83"/>
    </location>
</feature>
<feature type="binding site" evidence="9 12">
    <location>
        <position position="122"/>
    </location>
    <ligand>
        <name>FMN</name>
        <dbReference type="ChEBI" id="CHEBI:58210"/>
    </ligand>
</feature>
<accession>A0A840I622</accession>
<dbReference type="InterPro" id="IPR035587">
    <property type="entry name" value="DUS-like_FMN-bd"/>
</dbReference>
<comment type="similarity">
    <text evidence="10">Belongs to the dus family.</text>
</comment>
<dbReference type="InterPro" id="IPR013785">
    <property type="entry name" value="Aldolase_TIM"/>
</dbReference>
<comment type="catalytic activity">
    <reaction evidence="9">
        <text>5,6-dihydrouridine(20a) in tRNA + NAD(+) = uridine(20a) in tRNA + NADH + H(+)</text>
        <dbReference type="Rhea" id="RHEA:53348"/>
        <dbReference type="Rhea" id="RHEA-COMP:13535"/>
        <dbReference type="Rhea" id="RHEA-COMP:13536"/>
        <dbReference type="ChEBI" id="CHEBI:15378"/>
        <dbReference type="ChEBI" id="CHEBI:57540"/>
        <dbReference type="ChEBI" id="CHEBI:57945"/>
        <dbReference type="ChEBI" id="CHEBI:65315"/>
        <dbReference type="ChEBI" id="CHEBI:74443"/>
    </reaction>
</comment>
<proteinExistence type="inferred from homology"/>
<feature type="binding site" evidence="9 12">
    <location>
        <position position="154"/>
    </location>
    <ligand>
        <name>FMN</name>
        <dbReference type="ChEBI" id="CHEBI:58210"/>
    </ligand>
</feature>
<organism evidence="14 15">
    <name type="scientific">Parvularcula dongshanensis</name>
    <dbReference type="NCBI Taxonomy" id="1173995"/>
    <lineage>
        <taxon>Bacteria</taxon>
        <taxon>Pseudomonadati</taxon>
        <taxon>Pseudomonadota</taxon>
        <taxon>Alphaproteobacteria</taxon>
        <taxon>Parvularculales</taxon>
        <taxon>Parvularculaceae</taxon>
        <taxon>Parvularcula</taxon>
    </lineage>
</organism>
<dbReference type="AlphaFoldDB" id="A0A840I622"/>
<dbReference type="Pfam" id="PF01207">
    <property type="entry name" value="Dus"/>
    <property type="match status" value="1"/>
</dbReference>
<reference evidence="14 15" key="1">
    <citation type="submission" date="2020-08" db="EMBL/GenBank/DDBJ databases">
        <title>Genomic Encyclopedia of Type Strains, Phase IV (KMG-IV): sequencing the most valuable type-strain genomes for metagenomic binning, comparative biology and taxonomic classification.</title>
        <authorList>
            <person name="Goeker M."/>
        </authorList>
    </citation>
    <scope>NUCLEOTIDE SEQUENCE [LARGE SCALE GENOMIC DNA]</scope>
    <source>
        <strain evidence="14 15">DSM 102850</strain>
    </source>
</reference>
<keyword evidence="15" id="KW-1185">Reference proteome</keyword>
<feature type="site" description="Interacts with tRNA; defines subfamily-specific binding signature" evidence="9">
    <location>
        <position position="282"/>
    </location>
</feature>
<comment type="catalytic activity">
    <reaction evidence="9">
        <text>5,6-dihydrouridine(20) in tRNA + NAD(+) = uridine(20) in tRNA + NADH + H(+)</text>
        <dbReference type="Rhea" id="RHEA:53340"/>
        <dbReference type="Rhea" id="RHEA-COMP:13533"/>
        <dbReference type="Rhea" id="RHEA-COMP:13534"/>
        <dbReference type="ChEBI" id="CHEBI:15378"/>
        <dbReference type="ChEBI" id="CHEBI:57540"/>
        <dbReference type="ChEBI" id="CHEBI:57945"/>
        <dbReference type="ChEBI" id="CHEBI:65315"/>
        <dbReference type="ChEBI" id="CHEBI:74443"/>
        <dbReference type="EC" id="1.3.1.91"/>
    </reaction>
</comment>
<feature type="site" description="Interacts with tRNA; defines subfamily-specific binding signature" evidence="9">
    <location>
        <position position="166"/>
    </location>
</feature>
<dbReference type="InterPro" id="IPR004653">
    <property type="entry name" value="DusA"/>
</dbReference>
<evidence type="ECO:0000256" key="2">
    <source>
        <dbReference type="ARBA" id="ARBA00022555"/>
    </source>
</evidence>
<evidence type="ECO:0000313" key="14">
    <source>
        <dbReference type="EMBL" id="MBB4659588.1"/>
    </source>
</evidence>
<comment type="function">
    <text evidence="9">Catalyzes the synthesis of 5,6-dihydrouridine (D), a modified base found in the D-loop of most tRNAs, via the reduction of the C5-C6 double bond in target uridines. Specifically modifies U20 and U20a in tRNAs.</text>
</comment>
<name>A0A840I622_9PROT</name>
<dbReference type="Gene3D" id="3.20.20.70">
    <property type="entry name" value="Aldolase class I"/>
    <property type="match status" value="1"/>
</dbReference>
<dbReference type="EMBL" id="JACHOB010000004">
    <property type="protein sequence ID" value="MBB4659588.1"/>
    <property type="molecule type" value="Genomic_DNA"/>
</dbReference>
<comment type="caution">
    <text evidence="9">Lacks conserved residue(s) required for the propagation of feature annotation.</text>
</comment>
<dbReference type="PIRSF" id="PIRSF006621">
    <property type="entry name" value="Dus"/>
    <property type="match status" value="1"/>
</dbReference>
<evidence type="ECO:0000256" key="10">
    <source>
        <dbReference type="PIRNR" id="PIRNR006621"/>
    </source>
</evidence>
<feature type="binding site" evidence="9 12">
    <location>
        <begin position="216"/>
        <end position="217"/>
    </location>
    <ligand>
        <name>FMN</name>
        <dbReference type="ChEBI" id="CHEBI:58210"/>
    </ligand>
</feature>
<protein>
    <recommendedName>
        <fullName evidence="9">tRNA-dihydrouridine(20/20a) synthase</fullName>
        <ecNumber evidence="9">1.3.1.91</ecNumber>
    </recommendedName>
    <alternativeName>
        <fullName evidence="9">U20-specific dihydrouridine synthase</fullName>
        <shortName evidence="9">U20-specific Dus</shortName>
    </alternativeName>
    <alternativeName>
        <fullName evidence="9">tRNA-dihydrouridine synthase A</fullName>
    </alternativeName>
</protein>
<keyword evidence="12" id="KW-0547">Nucleotide-binding</keyword>
<evidence type="ECO:0000256" key="12">
    <source>
        <dbReference type="PIRSR" id="PIRSR006621-2"/>
    </source>
</evidence>
<feature type="site" description="Interacts with tRNA" evidence="9">
    <location>
        <position position="169"/>
    </location>
</feature>
<dbReference type="CDD" id="cd02801">
    <property type="entry name" value="DUS_like_FMN"/>
    <property type="match status" value="1"/>
</dbReference>
<feature type="binding site" evidence="9 12">
    <location>
        <begin position="194"/>
        <end position="196"/>
    </location>
    <ligand>
        <name>FMN</name>
        <dbReference type="ChEBI" id="CHEBI:58210"/>
    </ligand>
</feature>
<dbReference type="GO" id="GO:0010181">
    <property type="term" value="F:FMN binding"/>
    <property type="evidence" value="ECO:0007669"/>
    <property type="project" value="UniProtKB-UniRule"/>
</dbReference>
<keyword evidence="3 9" id="KW-0285">Flavoprotein</keyword>
<dbReference type="InterPro" id="IPR001269">
    <property type="entry name" value="DUS_fam"/>
</dbReference>
<feature type="site" description="Interacts with tRNA" evidence="9">
    <location>
        <position position="80"/>
    </location>
</feature>
<feature type="domain" description="DUS-like FMN-binding" evidence="13">
    <location>
        <begin position="1"/>
        <end position="294"/>
    </location>
</feature>
<evidence type="ECO:0000256" key="9">
    <source>
        <dbReference type="HAMAP-Rule" id="MF_02041"/>
    </source>
</evidence>
<evidence type="ECO:0000256" key="4">
    <source>
        <dbReference type="ARBA" id="ARBA00022643"/>
    </source>
</evidence>
<evidence type="ECO:0000256" key="1">
    <source>
        <dbReference type="ARBA" id="ARBA00001917"/>
    </source>
</evidence>
<dbReference type="PROSITE" id="PS01136">
    <property type="entry name" value="UPF0034"/>
    <property type="match status" value="1"/>
</dbReference>
<comment type="caution">
    <text evidence="14">The sequence shown here is derived from an EMBL/GenBank/DDBJ whole genome shotgun (WGS) entry which is preliminary data.</text>
</comment>
<dbReference type="GO" id="GO:0050660">
    <property type="term" value="F:flavin adenine dinucleotide binding"/>
    <property type="evidence" value="ECO:0007669"/>
    <property type="project" value="InterPro"/>
</dbReference>
<dbReference type="InterPro" id="IPR018517">
    <property type="entry name" value="tRNA_hU_synthase_CS"/>
</dbReference>
<keyword evidence="2 9" id="KW-0820">tRNA-binding</keyword>
<evidence type="ECO:0000256" key="5">
    <source>
        <dbReference type="ARBA" id="ARBA00022694"/>
    </source>
</evidence>
<dbReference type="EC" id="1.3.1.91" evidence="9"/>
<dbReference type="GO" id="GO:0000049">
    <property type="term" value="F:tRNA binding"/>
    <property type="evidence" value="ECO:0007669"/>
    <property type="project" value="UniProtKB-UniRule"/>
</dbReference>
<feature type="site" description="Interacts with tRNA; defines subfamily-specific binding signature" evidence="9">
    <location>
        <position position="279"/>
    </location>
</feature>
<dbReference type="PANTHER" id="PTHR42907:SF1">
    <property type="entry name" value="FMN-LINKED OXIDOREDUCTASES SUPERFAMILY PROTEIN"/>
    <property type="match status" value="1"/>
</dbReference>
<evidence type="ECO:0000313" key="15">
    <source>
        <dbReference type="Proteomes" id="UP000563524"/>
    </source>
</evidence>
<evidence type="ECO:0000256" key="8">
    <source>
        <dbReference type="ARBA" id="ARBA00023002"/>
    </source>
</evidence>
<comment type="similarity">
    <text evidence="9">Belongs to the Dus family. DusA subfamily.</text>
</comment>
<evidence type="ECO:0000256" key="3">
    <source>
        <dbReference type="ARBA" id="ARBA00022630"/>
    </source>
</evidence>
<evidence type="ECO:0000256" key="11">
    <source>
        <dbReference type="PIRSR" id="PIRSR006621-1"/>
    </source>
</evidence>
<keyword evidence="8 9" id="KW-0560">Oxidoreductase</keyword>
<keyword evidence="5 9" id="KW-0819">tRNA processing</keyword>